<dbReference type="Gene3D" id="1.10.443.10">
    <property type="entry name" value="Intergrase catalytic core"/>
    <property type="match status" value="1"/>
</dbReference>
<evidence type="ECO:0000256" key="2">
    <source>
        <dbReference type="ARBA" id="ARBA00023125"/>
    </source>
</evidence>
<name>A0ABZ3GD84_ACHDE</name>
<keyword evidence="7" id="KW-1185">Reference proteome</keyword>
<evidence type="ECO:0000256" key="4">
    <source>
        <dbReference type="PROSITE-ProRule" id="PRU01248"/>
    </source>
</evidence>
<dbReference type="InterPro" id="IPR010998">
    <property type="entry name" value="Integrase_recombinase_N"/>
</dbReference>
<evidence type="ECO:0000256" key="3">
    <source>
        <dbReference type="ARBA" id="ARBA00023172"/>
    </source>
</evidence>
<feature type="domain" description="Core-binding (CB)" evidence="5">
    <location>
        <begin position="1"/>
        <end position="69"/>
    </location>
</feature>
<dbReference type="InterPro" id="IPR013762">
    <property type="entry name" value="Integrase-like_cat_sf"/>
</dbReference>
<gene>
    <name evidence="6" type="ORF">AAIK43_18385</name>
</gene>
<proteinExistence type="predicted"/>
<evidence type="ECO:0000313" key="7">
    <source>
        <dbReference type="Proteomes" id="UP001446337"/>
    </source>
</evidence>
<dbReference type="InterPro" id="IPR044068">
    <property type="entry name" value="CB"/>
</dbReference>
<dbReference type="Proteomes" id="UP001446337">
    <property type="component" value="Chromosome"/>
</dbReference>
<evidence type="ECO:0000259" key="5">
    <source>
        <dbReference type="PROSITE" id="PS51900"/>
    </source>
</evidence>
<dbReference type="RefSeq" id="WP_343499747.1">
    <property type="nucleotide sequence ID" value="NZ_CP154792.1"/>
</dbReference>
<keyword evidence="3" id="KW-0233">DNA recombination</keyword>
<dbReference type="EMBL" id="CP154792">
    <property type="protein sequence ID" value="XAN19834.1"/>
    <property type="molecule type" value="Genomic_DNA"/>
</dbReference>
<evidence type="ECO:0000256" key="1">
    <source>
        <dbReference type="ARBA" id="ARBA00022908"/>
    </source>
</evidence>
<keyword evidence="1" id="KW-0229">DNA integration</keyword>
<evidence type="ECO:0000313" key="6">
    <source>
        <dbReference type="EMBL" id="XAN19834.1"/>
    </source>
</evidence>
<organism evidence="6 7">
    <name type="scientific">Achromobacter denitrificans</name>
    <name type="common">Alcaligenes denitrificans</name>
    <dbReference type="NCBI Taxonomy" id="32002"/>
    <lineage>
        <taxon>Bacteria</taxon>
        <taxon>Pseudomonadati</taxon>
        <taxon>Pseudomonadota</taxon>
        <taxon>Betaproteobacteria</taxon>
        <taxon>Burkholderiales</taxon>
        <taxon>Alcaligenaceae</taxon>
        <taxon>Achromobacter</taxon>
    </lineage>
</organism>
<dbReference type="Gene3D" id="1.10.150.130">
    <property type="match status" value="1"/>
</dbReference>
<dbReference type="SUPFAM" id="SSF56349">
    <property type="entry name" value="DNA breaking-rejoining enzymes"/>
    <property type="match status" value="1"/>
</dbReference>
<dbReference type="InterPro" id="IPR011010">
    <property type="entry name" value="DNA_brk_join_enz"/>
</dbReference>
<dbReference type="PROSITE" id="PS51900">
    <property type="entry name" value="CB"/>
    <property type="match status" value="1"/>
</dbReference>
<sequence length="239" mass="27759">MTWEAVGRRLYDYFAFLNANGLQWDDTSSPPGASPLSRYRDWSAGTLRLAPTTINKRLALVVRFYEWARRHGYIDRLPFTYRQIYSSTGRGVLAHVQRHAKVSQHAAVLLREHKGPIRILTAEQVQQSRKCLSNPTHRLLFELMLRSGLRSCEARTLPASYVFDPTGREDIRPGQLIRVDLDPRDMEIKYERPRSIDVPWDLMRELAAYKTLERRSRLARAGHDHPPVILDEPKFLAIR</sequence>
<protein>
    <recommendedName>
        <fullName evidence="5">Core-binding (CB) domain-containing protein</fullName>
    </recommendedName>
</protein>
<reference evidence="6 7" key="1">
    <citation type="submission" date="2024-05" db="EMBL/GenBank/DDBJ databases">
        <title>Achromobacter denitrificans. BP1, complete genome.</title>
        <authorList>
            <person name="Zhang B."/>
        </authorList>
    </citation>
    <scope>NUCLEOTIDE SEQUENCE [LARGE SCALE GENOMIC DNA]</scope>
    <source>
        <strain evidence="6 7">BP1</strain>
    </source>
</reference>
<accession>A0ABZ3GD84</accession>
<keyword evidence="2 4" id="KW-0238">DNA-binding</keyword>